<dbReference type="SUPFAM" id="SSF46955">
    <property type="entry name" value="Putative DNA-binding domain"/>
    <property type="match status" value="1"/>
</dbReference>
<gene>
    <name evidence="2" type="ORF">RM190_04735</name>
</gene>
<evidence type="ECO:0000313" key="2">
    <source>
        <dbReference type="EMBL" id="MDT1061154.1"/>
    </source>
</evidence>
<reference evidence="3" key="1">
    <citation type="submission" date="2023-07" db="EMBL/GenBank/DDBJ databases">
        <title>Characterization of two Paracoccaceae strains isolated from Phycosphere and proposal of Xinfangfangia lacusdiani sp. nov.</title>
        <authorList>
            <person name="Deng Y."/>
            <person name="Zhang Y.Q."/>
        </authorList>
    </citation>
    <scope>NUCLEOTIDE SEQUENCE [LARGE SCALE GENOMIC DNA]</scope>
    <source>
        <strain evidence="3">CPCC 101403</strain>
    </source>
</reference>
<name>A0ABU3EAA8_9RHOB</name>
<organism evidence="2 3">
    <name type="scientific">Paracoccus broussonetiae</name>
    <dbReference type="NCBI Taxonomy" id="3075834"/>
    <lineage>
        <taxon>Bacteria</taxon>
        <taxon>Pseudomonadati</taxon>
        <taxon>Pseudomonadota</taxon>
        <taxon>Alphaproteobacteria</taxon>
        <taxon>Rhodobacterales</taxon>
        <taxon>Paracoccaceae</taxon>
        <taxon>Paracoccus</taxon>
    </lineage>
</organism>
<dbReference type="Proteomes" id="UP001251085">
    <property type="component" value="Unassembled WGS sequence"/>
</dbReference>
<evidence type="ECO:0000313" key="3">
    <source>
        <dbReference type="Proteomes" id="UP001251085"/>
    </source>
</evidence>
<protein>
    <submittedName>
        <fullName evidence="2">Helix-turn-helix domain-containing protein</fullName>
    </submittedName>
</protein>
<dbReference type="RefSeq" id="WP_311758258.1">
    <property type="nucleotide sequence ID" value="NZ_JAVRQI010000003.1"/>
</dbReference>
<evidence type="ECO:0000259" key="1">
    <source>
        <dbReference type="Pfam" id="PF12728"/>
    </source>
</evidence>
<sequence>MGKHELTFAPYMLSTHDAAAYLGVSETTLRGLPIPRKMHGARRLYLRADLEAYAKDLPYEGDQIDAEERERCDNLFRGQC</sequence>
<dbReference type="Pfam" id="PF12728">
    <property type="entry name" value="HTH_17"/>
    <property type="match status" value="1"/>
</dbReference>
<proteinExistence type="predicted"/>
<keyword evidence="3" id="KW-1185">Reference proteome</keyword>
<dbReference type="EMBL" id="JAVRQI010000003">
    <property type="protein sequence ID" value="MDT1061154.1"/>
    <property type="molecule type" value="Genomic_DNA"/>
</dbReference>
<feature type="domain" description="Helix-turn-helix" evidence="1">
    <location>
        <begin position="12"/>
        <end position="55"/>
    </location>
</feature>
<dbReference type="InterPro" id="IPR009061">
    <property type="entry name" value="DNA-bd_dom_put_sf"/>
</dbReference>
<accession>A0ABU3EAA8</accession>
<comment type="caution">
    <text evidence="2">The sequence shown here is derived from an EMBL/GenBank/DDBJ whole genome shotgun (WGS) entry which is preliminary data.</text>
</comment>
<dbReference type="InterPro" id="IPR041657">
    <property type="entry name" value="HTH_17"/>
</dbReference>